<evidence type="ECO:0000256" key="1">
    <source>
        <dbReference type="SAM" id="Phobius"/>
    </source>
</evidence>
<dbReference type="AlphaFoldDB" id="A9UZ78"/>
<proteinExistence type="predicted"/>
<feature type="transmembrane region" description="Helical" evidence="1">
    <location>
        <begin position="515"/>
        <end position="535"/>
    </location>
</feature>
<dbReference type="GeneID" id="5891240"/>
<keyword evidence="1" id="KW-0472">Membrane</keyword>
<dbReference type="KEGG" id="mbr:MONBRDRAFT_25370"/>
<dbReference type="EMBL" id="CH991551">
    <property type="protein sequence ID" value="EDQ89186.1"/>
    <property type="molecule type" value="Genomic_DNA"/>
</dbReference>
<keyword evidence="3" id="KW-1185">Reference proteome</keyword>
<gene>
    <name evidence="2" type="ORF">MONBRDRAFT_25370</name>
</gene>
<evidence type="ECO:0000313" key="2">
    <source>
        <dbReference type="EMBL" id="EDQ89186.1"/>
    </source>
</evidence>
<keyword evidence="1" id="KW-0812">Transmembrane</keyword>
<keyword evidence="1" id="KW-1133">Transmembrane helix</keyword>
<dbReference type="Proteomes" id="UP000001357">
    <property type="component" value="Unassembled WGS sequence"/>
</dbReference>
<reference evidence="2 3" key="1">
    <citation type="journal article" date="2008" name="Nature">
        <title>The genome of the choanoflagellate Monosiga brevicollis and the origin of metazoans.</title>
        <authorList>
            <consortium name="JGI Sequencing"/>
            <person name="King N."/>
            <person name="Westbrook M.J."/>
            <person name="Young S.L."/>
            <person name="Kuo A."/>
            <person name="Abedin M."/>
            <person name="Chapman J."/>
            <person name="Fairclough S."/>
            <person name="Hellsten U."/>
            <person name="Isogai Y."/>
            <person name="Letunic I."/>
            <person name="Marr M."/>
            <person name="Pincus D."/>
            <person name="Putnam N."/>
            <person name="Rokas A."/>
            <person name="Wright K.J."/>
            <person name="Zuzow R."/>
            <person name="Dirks W."/>
            <person name="Good M."/>
            <person name="Goodstein D."/>
            <person name="Lemons D."/>
            <person name="Li W."/>
            <person name="Lyons J.B."/>
            <person name="Morris A."/>
            <person name="Nichols S."/>
            <person name="Richter D.J."/>
            <person name="Salamov A."/>
            <person name="Bork P."/>
            <person name="Lim W.A."/>
            <person name="Manning G."/>
            <person name="Miller W.T."/>
            <person name="McGinnis W."/>
            <person name="Shapiro H."/>
            <person name="Tjian R."/>
            <person name="Grigoriev I.V."/>
            <person name="Rokhsar D."/>
        </authorList>
    </citation>
    <scope>NUCLEOTIDE SEQUENCE [LARGE SCALE GENOMIC DNA]</scope>
    <source>
        <strain evidence="3">MX1 / ATCC 50154</strain>
    </source>
</reference>
<organism evidence="2 3">
    <name type="scientific">Monosiga brevicollis</name>
    <name type="common">Choanoflagellate</name>
    <dbReference type="NCBI Taxonomy" id="81824"/>
    <lineage>
        <taxon>Eukaryota</taxon>
        <taxon>Choanoflagellata</taxon>
        <taxon>Craspedida</taxon>
        <taxon>Salpingoecidae</taxon>
        <taxon>Monosiga</taxon>
    </lineage>
</organism>
<dbReference type="RefSeq" id="XP_001745762.1">
    <property type="nucleotide sequence ID" value="XM_001745710.1"/>
</dbReference>
<sequence length="542" mass="59061">MPHLDARSRTPNVHQRAGNGYLMVDAVSGDALFRGIDQPTSNAAPDTIQAEGRIIAAKIPGLVTINMHVLHEGLSLDFASGLQHGKSSNPCLVELVAERFVERAAHSVVRLQALDTKPAVMRGPRDPVIPDACVTAELRYFVPRQRPSVLIQQVIVHNRAGIGATVNLQRQTALNSSDASQLPASLAAGLDLWQQITADGTALFHISSSLPNNISLSGGGSATAIMIHSLVVIPSDEHVAFTANPTKMPPSAARVAAVIKQLLQDDDVFKRHEAVHHQLFESHLQANGYQNQHYTSAVHAMLASSYYITTAFEVVDLGQNFAGRTLHDQLDATAAGCYNGPVNWDASEWTLPSGTADLIEWRDRMVLRLHRNGCPNFHEPGRQRAVTVDQAFTRMVLGITGRKNNLRISPSFSMPLGLELRGNHIDFDDHVLHLVKNQEEMLLSRGDRLREALYVTKSLHNQAQILGAHASLELSSSEAHYISTTSQGAAAVFTPQESLHMFGIAPETHSFSSGLVALLVIGVVVFHILLARLLCREFCSMK</sequence>
<dbReference type="InParanoid" id="A9UZ78"/>
<protein>
    <submittedName>
        <fullName evidence="2">Uncharacterized protein</fullName>
    </submittedName>
</protein>
<name>A9UZ78_MONBE</name>
<accession>A9UZ78</accession>
<evidence type="ECO:0000313" key="3">
    <source>
        <dbReference type="Proteomes" id="UP000001357"/>
    </source>
</evidence>